<dbReference type="Ensembl" id="ENSCCRT00000138579.1">
    <property type="protein sequence ID" value="ENSCCRP00000161524.1"/>
    <property type="gene ID" value="ENSCCRG00000027955.2"/>
</dbReference>
<evidence type="ECO:0000256" key="1">
    <source>
        <dbReference type="ARBA" id="ARBA00004245"/>
    </source>
</evidence>
<dbReference type="InterPro" id="IPR032675">
    <property type="entry name" value="LRR_dom_sf"/>
</dbReference>
<reference evidence="5" key="2">
    <citation type="submission" date="2025-09" db="UniProtKB">
        <authorList>
            <consortium name="Ensembl"/>
        </authorList>
    </citation>
    <scope>IDENTIFICATION</scope>
</reference>
<dbReference type="Pfam" id="PF13516">
    <property type="entry name" value="LRR_6"/>
    <property type="match status" value="3"/>
</dbReference>
<accession>A0A9J8BUC0</accession>
<sequence>MCFHANSLFKTYNMLKKSLFNGKINFSCMSRSQSSRRTGSMRPVNAAADGRKMRSIIAEDSEWSLELVPLLTTLCLQHIIKHFREKPILDELTPKYKAYVLQRLPTSLPLTITANLISDESYWKRCCEGRWAVSDVSTYDNSWKRMFFERHLENIIEFFIPDATDTKTVLDVVPLCRNYVKRLKVSQLLPPIRESPRFDEDDRSDCASDTGSEGPSMDHFDFRILLDKLPNLEELNVVYGVKGCGMNFEWNLFEFTFRDCEFLAKALHSCKTLQVFRIHRSKVDDEKCCLLVSQLLDHPSLQELDFSHNHISDRGARAIGKLLNRSQLKRLVVCNNQIRGPGAQALAHALSKNITLLSLNLRLNRIGDEGGQALAQALVKNKTLVNLHLGGNNMTEPTAVALSQALVENCTLKNLNLSNNKLGVDGGKVLEEGMSHNSSLVECDIRLTDVSQDSEYCITQALRTNQSQAARKNQTQT</sequence>
<dbReference type="Proteomes" id="UP001108240">
    <property type="component" value="Unplaced"/>
</dbReference>
<dbReference type="GO" id="GO:0005856">
    <property type="term" value="C:cytoskeleton"/>
    <property type="evidence" value="ECO:0007669"/>
    <property type="project" value="UniProtKB-SubCell"/>
</dbReference>
<comment type="subcellular location">
    <subcellularLocation>
        <location evidence="1">Cytoplasm</location>
        <location evidence="1">Cytoskeleton</location>
    </subcellularLocation>
</comment>
<evidence type="ECO:0000256" key="3">
    <source>
        <dbReference type="ARBA" id="ARBA00023212"/>
    </source>
</evidence>
<evidence type="ECO:0000313" key="6">
    <source>
        <dbReference type="Proteomes" id="UP001108240"/>
    </source>
</evidence>
<dbReference type="OMA" id="PVCHVAR"/>
<keyword evidence="6" id="KW-1185">Reference proteome</keyword>
<dbReference type="SUPFAM" id="SSF52047">
    <property type="entry name" value="RNI-like"/>
    <property type="match status" value="1"/>
</dbReference>
<dbReference type="AlphaFoldDB" id="A0A9J8BUC0"/>
<feature type="compositionally biased region" description="Basic and acidic residues" evidence="4">
    <location>
        <begin position="194"/>
        <end position="206"/>
    </location>
</feature>
<evidence type="ECO:0000256" key="2">
    <source>
        <dbReference type="ARBA" id="ARBA00022490"/>
    </source>
</evidence>
<organism evidence="5 6">
    <name type="scientific">Cyprinus carpio carpio</name>
    <dbReference type="NCBI Taxonomy" id="630221"/>
    <lineage>
        <taxon>Eukaryota</taxon>
        <taxon>Metazoa</taxon>
        <taxon>Chordata</taxon>
        <taxon>Craniata</taxon>
        <taxon>Vertebrata</taxon>
        <taxon>Euteleostomi</taxon>
        <taxon>Actinopterygii</taxon>
        <taxon>Neopterygii</taxon>
        <taxon>Teleostei</taxon>
        <taxon>Ostariophysi</taxon>
        <taxon>Cypriniformes</taxon>
        <taxon>Cyprinidae</taxon>
        <taxon>Cyprininae</taxon>
        <taxon>Cyprinus</taxon>
    </lineage>
</organism>
<reference evidence="5" key="1">
    <citation type="submission" date="2025-08" db="UniProtKB">
        <authorList>
            <consortium name="Ensembl"/>
        </authorList>
    </citation>
    <scope>IDENTIFICATION</scope>
</reference>
<dbReference type="SMART" id="SM00368">
    <property type="entry name" value="LRR_RI"/>
    <property type="match status" value="5"/>
</dbReference>
<dbReference type="PANTHER" id="PTHR24107">
    <property type="entry name" value="YNEIN REGULATORY COMPLEX SUBUNIT 5"/>
    <property type="match status" value="1"/>
</dbReference>
<keyword evidence="2" id="KW-0963">Cytoplasm</keyword>
<dbReference type="InterPro" id="IPR052410">
    <property type="entry name" value="DRC5"/>
</dbReference>
<dbReference type="Gene3D" id="3.80.10.10">
    <property type="entry name" value="Ribonuclease Inhibitor"/>
    <property type="match status" value="2"/>
</dbReference>
<protein>
    <submittedName>
        <fullName evidence="5">T-complex-associated-testis-expressed 1</fullName>
    </submittedName>
</protein>
<evidence type="ECO:0000313" key="5">
    <source>
        <dbReference type="Ensembl" id="ENSCCRP00000161524.1"/>
    </source>
</evidence>
<dbReference type="GeneTree" id="ENSGT00940000159341"/>
<keyword evidence="3" id="KW-0206">Cytoskeleton</keyword>
<dbReference type="InterPro" id="IPR001611">
    <property type="entry name" value="Leu-rich_rpt"/>
</dbReference>
<evidence type="ECO:0000256" key="4">
    <source>
        <dbReference type="SAM" id="MobiDB-lite"/>
    </source>
</evidence>
<dbReference type="PANTHER" id="PTHR24107:SF27">
    <property type="entry name" value="DYNEIN REGULATORY COMPLEX SUBUNIT 5"/>
    <property type="match status" value="1"/>
</dbReference>
<name>A0A9J8BUC0_CYPCA</name>
<feature type="region of interest" description="Disordered" evidence="4">
    <location>
        <begin position="194"/>
        <end position="214"/>
    </location>
</feature>
<proteinExistence type="predicted"/>